<dbReference type="RefSeq" id="XP_015187140.1">
    <property type="nucleotide sequence ID" value="XM_015331654.1"/>
</dbReference>
<sequence>MKLGHTIEDSTKKYPELSDELLLKLEEWIRQRNLSDIPVEQLAIFAHSCYFQIDATLRCMEAYYKIRTTFPEVFSNRDPNSESLQCTLKKLNITALPVPDPNGYRIIFKQLKDTDPNKYKLGDALKLLMMTVDATLYTEGCEPGYIFLFDMTGVSLGHLSTLSISSIRKFFQYIQDGIPFRLKGIHILNATWILDKVLAIIRPFMNPEFFKLIHPYTGDVSEVYQHIPPKCLPKDFGGELDYVEVLKEQNDHKLQQLREYFLEEELVSQNYSAPQKKKK</sequence>
<evidence type="ECO:0000313" key="7">
    <source>
        <dbReference type="RefSeq" id="XP_015187143.1"/>
    </source>
</evidence>
<evidence type="ECO:0000313" key="2">
    <source>
        <dbReference type="Proteomes" id="UP000694924"/>
    </source>
</evidence>
<dbReference type="Proteomes" id="UP000694924">
    <property type="component" value="Unplaced"/>
</dbReference>
<dbReference type="InterPro" id="IPR036273">
    <property type="entry name" value="CRAL/TRIO_N_dom_sf"/>
</dbReference>
<dbReference type="PRINTS" id="PR00180">
    <property type="entry name" value="CRETINALDHBP"/>
</dbReference>
<protein>
    <submittedName>
        <fullName evidence="3 4">Alpha-tocopherol transfer protein-like</fullName>
    </submittedName>
</protein>
<evidence type="ECO:0000313" key="3">
    <source>
        <dbReference type="RefSeq" id="XP_015187139.1"/>
    </source>
</evidence>
<dbReference type="SMART" id="SM00516">
    <property type="entry name" value="SEC14"/>
    <property type="match status" value="1"/>
</dbReference>
<feature type="domain" description="CRAL-TRIO" evidence="1">
    <location>
        <begin position="81"/>
        <end position="244"/>
    </location>
</feature>
<evidence type="ECO:0000313" key="6">
    <source>
        <dbReference type="RefSeq" id="XP_015187142.1"/>
    </source>
</evidence>
<evidence type="ECO:0000259" key="1">
    <source>
        <dbReference type="PROSITE" id="PS50191"/>
    </source>
</evidence>
<dbReference type="SUPFAM" id="SSF46938">
    <property type="entry name" value="CRAL/TRIO N-terminal domain"/>
    <property type="match status" value="1"/>
</dbReference>
<dbReference type="RefSeq" id="XP_015187142.1">
    <property type="nucleotide sequence ID" value="XM_015331656.1"/>
</dbReference>
<name>A0ABM1J3V8_POLDO</name>
<dbReference type="SUPFAM" id="SSF52087">
    <property type="entry name" value="CRAL/TRIO domain"/>
    <property type="match status" value="1"/>
</dbReference>
<dbReference type="RefSeq" id="XP_015187139.1">
    <property type="nucleotide sequence ID" value="XM_015331653.1"/>
</dbReference>
<organism evidence="2 8">
    <name type="scientific">Polistes dominula</name>
    <name type="common">European paper wasp</name>
    <name type="synonym">Vespa dominula</name>
    <dbReference type="NCBI Taxonomy" id="743375"/>
    <lineage>
        <taxon>Eukaryota</taxon>
        <taxon>Metazoa</taxon>
        <taxon>Ecdysozoa</taxon>
        <taxon>Arthropoda</taxon>
        <taxon>Hexapoda</taxon>
        <taxon>Insecta</taxon>
        <taxon>Pterygota</taxon>
        <taxon>Neoptera</taxon>
        <taxon>Endopterygota</taxon>
        <taxon>Hymenoptera</taxon>
        <taxon>Apocrita</taxon>
        <taxon>Aculeata</taxon>
        <taxon>Vespoidea</taxon>
        <taxon>Vespidae</taxon>
        <taxon>Polistinae</taxon>
        <taxon>Polistini</taxon>
        <taxon>Polistes</taxon>
    </lineage>
</organism>
<dbReference type="InterPro" id="IPR036865">
    <property type="entry name" value="CRAL-TRIO_dom_sf"/>
</dbReference>
<dbReference type="GeneID" id="107072064"/>
<dbReference type="PANTHER" id="PTHR10174">
    <property type="entry name" value="ALPHA-TOCOPHEROL TRANSFER PROTEIN-RELATED"/>
    <property type="match status" value="1"/>
</dbReference>
<dbReference type="Pfam" id="PF00650">
    <property type="entry name" value="CRAL_TRIO"/>
    <property type="match status" value="1"/>
</dbReference>
<proteinExistence type="predicted"/>
<dbReference type="RefSeq" id="XP_015187143.1">
    <property type="nucleotide sequence ID" value="XM_015331657.1"/>
</dbReference>
<reference evidence="3 4" key="1">
    <citation type="submission" date="2025-05" db="UniProtKB">
        <authorList>
            <consortium name="RefSeq"/>
        </authorList>
    </citation>
    <scope>IDENTIFICATION</scope>
    <source>
        <tissue evidence="3 4">Whole body</tissue>
    </source>
</reference>
<evidence type="ECO:0000313" key="4">
    <source>
        <dbReference type="RefSeq" id="XP_015187140.1"/>
    </source>
</evidence>
<dbReference type="PANTHER" id="PTHR10174:SF213">
    <property type="entry name" value="CRAL-TRIO DOMAIN-CONTAINING PROTEIN"/>
    <property type="match status" value="1"/>
</dbReference>
<gene>
    <name evidence="3 4 5 6 7 8" type="primary">LOC107072064</name>
</gene>
<evidence type="ECO:0000313" key="5">
    <source>
        <dbReference type="RefSeq" id="XP_015187141.1"/>
    </source>
</evidence>
<keyword evidence="2" id="KW-1185">Reference proteome</keyword>
<dbReference type="RefSeq" id="XP_015187141.1">
    <property type="nucleotide sequence ID" value="XM_015331655.1"/>
</dbReference>
<evidence type="ECO:0000313" key="8">
    <source>
        <dbReference type="RefSeq" id="XP_015187145.1"/>
    </source>
</evidence>
<dbReference type="RefSeq" id="XP_015187145.1">
    <property type="nucleotide sequence ID" value="XM_015331659.1"/>
</dbReference>
<dbReference type="Gene3D" id="3.40.525.10">
    <property type="entry name" value="CRAL-TRIO lipid binding domain"/>
    <property type="match status" value="1"/>
</dbReference>
<dbReference type="PROSITE" id="PS50191">
    <property type="entry name" value="CRAL_TRIO"/>
    <property type="match status" value="1"/>
</dbReference>
<dbReference type="CDD" id="cd00170">
    <property type="entry name" value="SEC14"/>
    <property type="match status" value="1"/>
</dbReference>
<accession>A0ABM1J3V8</accession>
<dbReference type="InterPro" id="IPR001251">
    <property type="entry name" value="CRAL-TRIO_dom"/>
</dbReference>